<keyword evidence="3 6" id="KW-0812">Transmembrane</keyword>
<dbReference type="Pfam" id="PF04286">
    <property type="entry name" value="DUF445"/>
    <property type="match status" value="1"/>
</dbReference>
<dbReference type="AlphaFoldDB" id="A0A1G7CT14"/>
<dbReference type="STRING" id="57664.SAMN05661003_11083"/>
<dbReference type="RefSeq" id="WP_171906393.1">
    <property type="nucleotide sequence ID" value="NZ_FNAQ01000010.1"/>
</dbReference>
<accession>A0A1G7CT14</accession>
<gene>
    <name evidence="7" type="ORF">SAMN05661003_11083</name>
</gene>
<dbReference type="InterPro" id="IPR007383">
    <property type="entry name" value="DUF445"/>
</dbReference>
<evidence type="ECO:0000256" key="5">
    <source>
        <dbReference type="ARBA" id="ARBA00023136"/>
    </source>
</evidence>
<dbReference type="Proteomes" id="UP000243205">
    <property type="component" value="Unassembled WGS sequence"/>
</dbReference>
<evidence type="ECO:0000313" key="7">
    <source>
        <dbReference type="EMBL" id="SDE41900.1"/>
    </source>
</evidence>
<evidence type="ECO:0000256" key="6">
    <source>
        <dbReference type="SAM" id="Phobius"/>
    </source>
</evidence>
<protein>
    <submittedName>
        <fullName evidence="7">Uncharacterized membrane protein YheB, UPF0754 family</fullName>
    </submittedName>
</protein>
<name>A0A1G7CT14_9BACT</name>
<feature type="transmembrane region" description="Helical" evidence="6">
    <location>
        <begin position="501"/>
        <end position="521"/>
    </location>
</feature>
<comment type="subcellular location">
    <subcellularLocation>
        <location evidence="1">Endomembrane system</location>
    </subcellularLocation>
</comment>
<dbReference type="PANTHER" id="PTHR35791">
    <property type="entry name" value="UPF0754 MEMBRANE PROTEIN YHEB"/>
    <property type="match status" value="1"/>
</dbReference>
<dbReference type="PANTHER" id="PTHR35791:SF1">
    <property type="entry name" value="UPF0754 MEMBRANE PROTEIN YHEB"/>
    <property type="match status" value="1"/>
</dbReference>
<evidence type="ECO:0000256" key="4">
    <source>
        <dbReference type="ARBA" id="ARBA00022989"/>
    </source>
</evidence>
<comment type="similarity">
    <text evidence="2">Belongs to the UPF0754 family.</text>
</comment>
<keyword evidence="5 6" id="KW-0472">Membrane</keyword>
<dbReference type="EMBL" id="FNAQ01000010">
    <property type="protein sequence ID" value="SDE41900.1"/>
    <property type="molecule type" value="Genomic_DNA"/>
</dbReference>
<reference evidence="8" key="1">
    <citation type="submission" date="2016-10" db="EMBL/GenBank/DDBJ databases">
        <authorList>
            <person name="Varghese N."/>
            <person name="Submissions S."/>
        </authorList>
    </citation>
    <scope>NUCLEOTIDE SEQUENCE [LARGE SCALE GENOMIC DNA]</scope>
    <source>
        <strain evidence="8">DSM 8987</strain>
    </source>
</reference>
<keyword evidence="4 6" id="KW-1133">Transmembrane helix</keyword>
<dbReference type="GO" id="GO:0012505">
    <property type="term" value="C:endomembrane system"/>
    <property type="evidence" value="ECO:0007669"/>
    <property type="project" value="UniProtKB-SubCell"/>
</dbReference>
<evidence type="ECO:0000256" key="2">
    <source>
        <dbReference type="ARBA" id="ARBA00008053"/>
    </source>
</evidence>
<evidence type="ECO:0000256" key="3">
    <source>
        <dbReference type="ARBA" id="ARBA00022692"/>
    </source>
</evidence>
<evidence type="ECO:0000256" key="1">
    <source>
        <dbReference type="ARBA" id="ARBA00004308"/>
    </source>
</evidence>
<evidence type="ECO:0000313" key="8">
    <source>
        <dbReference type="Proteomes" id="UP000243205"/>
    </source>
</evidence>
<proteinExistence type="inferred from homology"/>
<keyword evidence="8" id="KW-1185">Reference proteome</keyword>
<sequence>MEILAPYLPWLIPPLLGALIGYVTNHIAIRMLFRPLRPWHLLGWRVPLTPGIIPARRTELARKMGAMVGDHLLTPTDLATALDRPDVRAALEQTIARQLDQLLAQPLGPAARLLPAEFQPRIAALLDLLRLRLARGLLRASRRPALQRQLRQLCQQGLDQLAHQRLDQLLPPQRYHRLRDQLLQRLVPLLGRRVSRQLLTSWLLPRLQQTLTSDHSLRQTLPALAPLLHQLLPQLTPQLGMTLATLLRQQDTQQLLNSRAREALDGFIDSIDGLRNLVAMLFSGDALYAHLPRLLEQQTQRLAGWLDSPAGQDALSSRLLPLLDALLDCPLRQLSSGLSEKQLRRLLQRLLGQLLRQPELQRQLSHLLDRLYHQQRHRTLAGLLPTATSRSEAAELLARTLLRLLRERAVLHQLDRGLSRLLHDLLYRRPIGRLDALLPSDARAQLNAVLYQRLRGLLQQEIPPLAQRLDICRLVEDKINGLDILQVEGLLLGIMKEQFRYINLFGALLGFLLGLLNLLLLA</sequence>
<organism evidence="7 8">
    <name type="scientific">Desulfuromonas thiophila</name>
    <dbReference type="NCBI Taxonomy" id="57664"/>
    <lineage>
        <taxon>Bacteria</taxon>
        <taxon>Pseudomonadati</taxon>
        <taxon>Thermodesulfobacteriota</taxon>
        <taxon>Desulfuromonadia</taxon>
        <taxon>Desulfuromonadales</taxon>
        <taxon>Desulfuromonadaceae</taxon>
        <taxon>Desulfuromonas</taxon>
    </lineage>
</organism>
<feature type="transmembrane region" description="Helical" evidence="6">
    <location>
        <begin position="12"/>
        <end position="33"/>
    </location>
</feature>